<reference evidence="6 7" key="1">
    <citation type="journal article" date="2020" name="FEMS Microbiol. Ecol.">
        <title>Temporal dynamics of bacterial communities during seed development and maturation.</title>
        <authorList>
            <person name="Chesneau G."/>
            <person name="Torres-Cortes G."/>
            <person name="Briand M."/>
            <person name="Darrasse A."/>
            <person name="Preveaux A."/>
            <person name="Marais C."/>
            <person name="Jacques M.A."/>
            <person name="Shade A."/>
            <person name="Barret M."/>
        </authorList>
    </citation>
    <scope>NUCLEOTIDE SEQUENCE [LARGE SCALE GENOMIC DNA]</scope>
    <source>
        <strain evidence="6 7">CFBP13732</strain>
    </source>
</reference>
<dbReference type="RefSeq" id="WP_191931377.1">
    <property type="nucleotide sequence ID" value="NZ_JACYNN010000058.1"/>
</dbReference>
<comment type="caution">
    <text evidence="6">The sequence shown here is derived from an EMBL/GenBank/DDBJ whole genome shotgun (WGS) entry which is preliminary data.</text>
</comment>
<dbReference type="Proteomes" id="UP000661012">
    <property type="component" value="Unassembled WGS sequence"/>
</dbReference>
<evidence type="ECO:0000259" key="5">
    <source>
        <dbReference type="Pfam" id="PF04829"/>
    </source>
</evidence>
<comment type="subcellular location">
    <subcellularLocation>
        <location evidence="1">Target cell</location>
        <location evidence="1">Target cell cytoplasm</location>
    </subcellularLocation>
</comment>
<keyword evidence="4" id="KW-0843">Virulence</keyword>
<keyword evidence="3" id="KW-1266">Target cell cytoplasm</keyword>
<protein>
    <submittedName>
        <fullName evidence="6">VENN motif pre-toxin domain-containing protein</fullName>
    </submittedName>
</protein>
<evidence type="ECO:0000313" key="6">
    <source>
        <dbReference type="EMBL" id="MBD8109411.1"/>
    </source>
</evidence>
<feature type="domain" description="VENN motif-containing" evidence="5">
    <location>
        <begin position="12"/>
        <end position="45"/>
    </location>
</feature>
<sequence length="54" mass="5576">MAGQLFPGRAADQLSESEKQQVSALSELAAGFAGGLATGDTGGAGSHWVRRWLM</sequence>
<evidence type="ECO:0000256" key="2">
    <source>
        <dbReference type="ARBA" id="ARBA00022656"/>
    </source>
</evidence>
<name>A0ABR9A0A9_9GAMM</name>
<keyword evidence="7" id="KW-1185">Reference proteome</keyword>
<dbReference type="InterPro" id="IPR006914">
    <property type="entry name" value="VENN_dom"/>
</dbReference>
<proteinExistence type="predicted"/>
<evidence type="ECO:0000256" key="3">
    <source>
        <dbReference type="ARBA" id="ARBA00022913"/>
    </source>
</evidence>
<dbReference type="EMBL" id="JACYNN010000058">
    <property type="protein sequence ID" value="MBD8109411.1"/>
    <property type="molecule type" value="Genomic_DNA"/>
</dbReference>
<dbReference type="Pfam" id="PF04829">
    <property type="entry name" value="PT-VENN"/>
    <property type="match status" value="1"/>
</dbReference>
<keyword evidence="2" id="KW-0800">Toxin</keyword>
<gene>
    <name evidence="6" type="ORF">IFT93_23960</name>
</gene>
<organism evidence="6 7">
    <name type="scientific">Erwinia persicina</name>
    <dbReference type="NCBI Taxonomy" id="55211"/>
    <lineage>
        <taxon>Bacteria</taxon>
        <taxon>Pseudomonadati</taxon>
        <taxon>Pseudomonadota</taxon>
        <taxon>Gammaproteobacteria</taxon>
        <taxon>Enterobacterales</taxon>
        <taxon>Erwiniaceae</taxon>
        <taxon>Erwinia</taxon>
    </lineage>
</organism>
<evidence type="ECO:0000313" key="7">
    <source>
        <dbReference type="Proteomes" id="UP000661012"/>
    </source>
</evidence>
<evidence type="ECO:0000256" key="1">
    <source>
        <dbReference type="ARBA" id="ARBA00004219"/>
    </source>
</evidence>
<accession>A0ABR9A0A9</accession>
<evidence type="ECO:0000256" key="4">
    <source>
        <dbReference type="ARBA" id="ARBA00023026"/>
    </source>
</evidence>